<dbReference type="Proteomes" id="UP000638263">
    <property type="component" value="Unassembled WGS sequence"/>
</dbReference>
<dbReference type="SUPFAM" id="SSF53756">
    <property type="entry name" value="UDP-Glycosyltransferase/glycogen phosphorylase"/>
    <property type="match status" value="1"/>
</dbReference>
<protein>
    <recommendedName>
        <fullName evidence="1">Spore protein YkvP/CgeB glycosyl transferase-like domain-containing protein</fullName>
    </recommendedName>
</protein>
<dbReference type="RefSeq" id="WP_062996577.1">
    <property type="nucleotide sequence ID" value="NZ_BMMH01000002.1"/>
</dbReference>
<name>A0A917RDW4_9NOCA</name>
<organism evidence="2 3">
    <name type="scientific">Nocardia jinanensis</name>
    <dbReference type="NCBI Taxonomy" id="382504"/>
    <lineage>
        <taxon>Bacteria</taxon>
        <taxon>Bacillati</taxon>
        <taxon>Actinomycetota</taxon>
        <taxon>Actinomycetes</taxon>
        <taxon>Mycobacteriales</taxon>
        <taxon>Nocardiaceae</taxon>
        <taxon>Nocardia</taxon>
    </lineage>
</organism>
<dbReference type="Pfam" id="PF13524">
    <property type="entry name" value="Glyco_trans_1_2"/>
    <property type="match status" value="1"/>
</dbReference>
<keyword evidence="3" id="KW-1185">Reference proteome</keyword>
<sequence>MRILFVGDDWLGSNARSFAEGFRRLGHEVIVVDSTPVTLPPRLSPSWSYAKTGERRAPWTVDRVHTRLERAAAELHPDLVFGFKSVFLDQRRLLEIPAALHVHYSPDDVSNPANTTADYLAHESEWDMVVTTKRHNLPELAGRGVSRTLFVRSAYDPAWHHPAARRGTRQFLVGFIGACRPDRRPGMVSLARTYGSQLLVRGPGWRRVRQLQTTRAAVAGPVYGEDFAIAVASVTANLVLLNSENRDTHTCRTFEVPASGGLFVGERTDEHADLLDDETEAFLFSSRDELDEILERCASYPDQAAKTAEAGYRRIVEGGHTYTDRAKEILRALE</sequence>
<reference evidence="2" key="1">
    <citation type="journal article" date="2014" name="Int. J. Syst. Evol. Microbiol.">
        <title>Complete genome sequence of Corynebacterium casei LMG S-19264T (=DSM 44701T), isolated from a smear-ripened cheese.</title>
        <authorList>
            <consortium name="US DOE Joint Genome Institute (JGI-PGF)"/>
            <person name="Walter F."/>
            <person name="Albersmeier A."/>
            <person name="Kalinowski J."/>
            <person name="Ruckert C."/>
        </authorList>
    </citation>
    <scope>NUCLEOTIDE SEQUENCE</scope>
    <source>
        <strain evidence="2">CGMCC 4.3508</strain>
    </source>
</reference>
<comment type="caution">
    <text evidence="2">The sequence shown here is derived from an EMBL/GenBank/DDBJ whole genome shotgun (WGS) entry which is preliminary data.</text>
</comment>
<dbReference type="AlphaFoldDB" id="A0A917RDW4"/>
<accession>A0A917RDW4</accession>
<dbReference type="InterPro" id="IPR055259">
    <property type="entry name" value="YkvP/CgeB_Glyco_trans-like"/>
</dbReference>
<gene>
    <name evidence="2" type="ORF">GCM10011588_16070</name>
</gene>
<dbReference type="EMBL" id="BMMH01000002">
    <property type="protein sequence ID" value="GGL02086.1"/>
    <property type="molecule type" value="Genomic_DNA"/>
</dbReference>
<evidence type="ECO:0000313" key="2">
    <source>
        <dbReference type="EMBL" id="GGL02086.1"/>
    </source>
</evidence>
<feature type="domain" description="Spore protein YkvP/CgeB glycosyl transferase-like" evidence="1">
    <location>
        <begin position="190"/>
        <end position="330"/>
    </location>
</feature>
<evidence type="ECO:0000259" key="1">
    <source>
        <dbReference type="Pfam" id="PF13524"/>
    </source>
</evidence>
<evidence type="ECO:0000313" key="3">
    <source>
        <dbReference type="Proteomes" id="UP000638263"/>
    </source>
</evidence>
<reference evidence="2" key="2">
    <citation type="submission" date="2020-09" db="EMBL/GenBank/DDBJ databases">
        <authorList>
            <person name="Sun Q."/>
            <person name="Zhou Y."/>
        </authorList>
    </citation>
    <scope>NUCLEOTIDE SEQUENCE</scope>
    <source>
        <strain evidence="2">CGMCC 4.3508</strain>
    </source>
</reference>
<proteinExistence type="predicted"/>